<name>A0ACC2XQW0_9TREE</name>
<comment type="caution">
    <text evidence="1">The sequence shown here is derived from an EMBL/GenBank/DDBJ whole genome shotgun (WGS) entry which is preliminary data.</text>
</comment>
<proteinExistence type="predicted"/>
<evidence type="ECO:0000313" key="2">
    <source>
        <dbReference type="Proteomes" id="UP001234202"/>
    </source>
</evidence>
<evidence type="ECO:0000313" key="1">
    <source>
        <dbReference type="EMBL" id="KAJ9125760.1"/>
    </source>
</evidence>
<dbReference type="Proteomes" id="UP001234202">
    <property type="component" value="Unassembled WGS sequence"/>
</dbReference>
<gene>
    <name evidence="1" type="ORF">QFC24_002544</name>
</gene>
<dbReference type="EMBL" id="JASBWV010000007">
    <property type="protein sequence ID" value="KAJ9125760.1"/>
    <property type="molecule type" value="Genomic_DNA"/>
</dbReference>
<organism evidence="1 2">
    <name type="scientific">Naganishia onofrii</name>
    <dbReference type="NCBI Taxonomy" id="1851511"/>
    <lineage>
        <taxon>Eukaryota</taxon>
        <taxon>Fungi</taxon>
        <taxon>Dikarya</taxon>
        <taxon>Basidiomycota</taxon>
        <taxon>Agaricomycotina</taxon>
        <taxon>Tremellomycetes</taxon>
        <taxon>Filobasidiales</taxon>
        <taxon>Filobasidiaceae</taxon>
        <taxon>Naganishia</taxon>
    </lineage>
</organism>
<sequence length="990" mass="109544">MSAQVLAGFFTDKLDDHESVPFALQALVALAKLPTFGSGESVKAYRSVVENVKMRSHVQSTRYWVFSLVDTLMAHHRDGKHTRHPSNLMNAAQKLNNCFVWYFTALKSMGDDFVASYVKIAEGEKDPRNLLLGFSIMHVILIEFDPYLHLEDLFDIVFCYFPITFRPPPDDPYGITSDDLKLALRKCMASTPRFAPLAMPVFLEKLAPSLGASKRDVLQSLTACIPVYGQQAIEGYASDLWDNLKTEIESDALETFRAMVLALYPEGKENSIDTAQEIIKECQELLKEPEKSKAKPATKILCGLITASREPNYLANASMIRDVMPQLFRQFHTESEIPHRGPILSIIADLIKSLSEVYTAPDSTRSHDKEKCIENYRDELLSLLSSGMESGSPAQQMPGLWGAVHLCQIPNFLTAEEVSFLVQKINDLLLQLDFEDIRKAALDGLVEISKLTSKPIEEITLPLLFGKLPDSAPSLDAEAERLQYQQILSSVAVLCAQPGLLEMMVLRILSRLESLASSCENGDVDQDSSDSDEATVKKECNAAYAYSLLHSLLSTIRRKVADGHHDVAKHFEHLVPRLFDFFVSGATSTTSNPIKVDVRLLAVAASIIEAITQTLPKERQVKFAAVLIEAYQGGDFSQLISSSGDVGATGTSVFSPGASEAVQNLVILFSAALVALPGDSDVLHIDCDAWLTSLLTWYLTGSHNEPQKAAVQLILASMVNKRAPDVGSFLEHIEHELWATRVNNPSLSMVNRINAVEAWLWIARGLLVRNHASALPMIVRIFELFNEGGEFVEHAAKSLRILADKTGERILAKDHHCIVKPLYKQKLYNTLLPALIGSGVQQSTAHLLALGAIINTIPKSLILSELSKVLPMIMRSLSLSDPELRCNMLEVLTMILEVHDDNADKVLHAQASSMVDRLLSVGVYKHGVPDTPSAIRSRASALRCLGIFPDVIRYDALHPSKSKVVRELGKAVDDPRRLVRREAVDTRSKW</sequence>
<reference evidence="1" key="1">
    <citation type="submission" date="2023-04" db="EMBL/GenBank/DDBJ databases">
        <title>Draft Genome sequencing of Naganishia species isolated from polar environments using Oxford Nanopore Technology.</title>
        <authorList>
            <person name="Leo P."/>
            <person name="Venkateswaran K."/>
        </authorList>
    </citation>
    <scope>NUCLEOTIDE SEQUENCE</scope>
    <source>
        <strain evidence="1">DBVPG 5303</strain>
    </source>
</reference>
<protein>
    <submittedName>
        <fullName evidence="1">Uncharacterized protein</fullName>
    </submittedName>
</protein>
<keyword evidence="2" id="KW-1185">Reference proteome</keyword>
<accession>A0ACC2XQW0</accession>